<dbReference type="Proteomes" id="UP000521943">
    <property type="component" value="Unassembled WGS sequence"/>
</dbReference>
<reference evidence="1 2" key="1">
    <citation type="submission" date="2020-07" db="EMBL/GenBank/DDBJ databases">
        <title>Comparative genomics of pyrophilous fungi reveals a link between fire events and developmental genes.</title>
        <authorList>
            <consortium name="DOE Joint Genome Institute"/>
            <person name="Steindorff A.S."/>
            <person name="Carver A."/>
            <person name="Calhoun S."/>
            <person name="Stillman K."/>
            <person name="Liu H."/>
            <person name="Lipzen A."/>
            <person name="Pangilinan J."/>
            <person name="Labutti K."/>
            <person name="Bruns T.D."/>
            <person name="Grigoriev I.V."/>
        </authorList>
    </citation>
    <scope>NUCLEOTIDE SEQUENCE [LARGE SCALE GENOMIC DNA]</scope>
    <source>
        <strain evidence="1 2">CBS 144469</strain>
    </source>
</reference>
<sequence length="196" mass="22477">MLLPILCDILPTASNTSTSSTLSTHPPSKANSYPTQWWPFPTPSLSLYALRRLDSLSHASPSNYESRRAGKGTQMLWRWPSVVRVRFQFKITVAQSSLPKPARSHMRGSCRIPFSVQSFPYTPGMQRAYRPYCRLSEVSKAQRRAVNRLTACSQHNAYRNRPAFQTIFIRMKERYRIHPGCARTASFLLLYCVFVT</sequence>
<dbReference type="EMBL" id="JACGCI010000161">
    <property type="protein sequence ID" value="KAF6743023.1"/>
    <property type="molecule type" value="Genomic_DNA"/>
</dbReference>
<name>A0A8H6H9S6_9AGAR</name>
<dbReference type="AlphaFoldDB" id="A0A8H6H9S6"/>
<comment type="caution">
    <text evidence="1">The sequence shown here is derived from an EMBL/GenBank/DDBJ whole genome shotgun (WGS) entry which is preliminary data.</text>
</comment>
<accession>A0A8H6H9S6</accession>
<protein>
    <submittedName>
        <fullName evidence="1">Uncharacterized protein</fullName>
    </submittedName>
</protein>
<evidence type="ECO:0000313" key="1">
    <source>
        <dbReference type="EMBL" id="KAF6743023.1"/>
    </source>
</evidence>
<keyword evidence="2" id="KW-1185">Reference proteome</keyword>
<proteinExistence type="predicted"/>
<evidence type="ECO:0000313" key="2">
    <source>
        <dbReference type="Proteomes" id="UP000521943"/>
    </source>
</evidence>
<gene>
    <name evidence="1" type="ORF">DFP72DRAFT_153671</name>
</gene>
<organism evidence="1 2">
    <name type="scientific">Ephemerocybe angulata</name>
    <dbReference type="NCBI Taxonomy" id="980116"/>
    <lineage>
        <taxon>Eukaryota</taxon>
        <taxon>Fungi</taxon>
        <taxon>Dikarya</taxon>
        <taxon>Basidiomycota</taxon>
        <taxon>Agaricomycotina</taxon>
        <taxon>Agaricomycetes</taxon>
        <taxon>Agaricomycetidae</taxon>
        <taxon>Agaricales</taxon>
        <taxon>Agaricineae</taxon>
        <taxon>Psathyrellaceae</taxon>
        <taxon>Ephemerocybe</taxon>
    </lineage>
</organism>